<dbReference type="InterPro" id="IPR036097">
    <property type="entry name" value="HisK_dim/P_sf"/>
</dbReference>
<dbReference type="RefSeq" id="WP_307186398.1">
    <property type="nucleotide sequence ID" value="NZ_JAUTBA010000001.1"/>
</dbReference>
<dbReference type="InterPro" id="IPR035965">
    <property type="entry name" value="PAS-like_dom_sf"/>
</dbReference>
<dbReference type="PRINTS" id="PR00344">
    <property type="entry name" value="BCTRLSENSOR"/>
</dbReference>
<dbReference type="InterPro" id="IPR000700">
    <property type="entry name" value="PAS-assoc_C"/>
</dbReference>
<keyword evidence="3" id="KW-0597">Phosphoprotein</keyword>
<comment type="caution">
    <text evidence="7">The sequence shown here is derived from an EMBL/GenBank/DDBJ whole genome shotgun (WGS) entry which is preliminary data.</text>
</comment>
<keyword evidence="4" id="KW-0175">Coiled coil</keyword>
<dbReference type="Gene3D" id="1.10.287.130">
    <property type="match status" value="1"/>
</dbReference>
<dbReference type="InterPro" id="IPR029016">
    <property type="entry name" value="GAF-like_dom_sf"/>
</dbReference>
<protein>
    <recommendedName>
        <fullName evidence="2">histidine kinase</fullName>
        <ecNumber evidence="2">2.7.13.3</ecNumber>
    </recommendedName>
</protein>
<dbReference type="PROSITE" id="PS50113">
    <property type="entry name" value="PAC"/>
    <property type="match status" value="1"/>
</dbReference>
<dbReference type="PANTHER" id="PTHR43102:SF2">
    <property type="entry name" value="GAF DOMAIN-CONTAINING PROTEIN"/>
    <property type="match status" value="1"/>
</dbReference>
<dbReference type="InterPro" id="IPR005467">
    <property type="entry name" value="His_kinase_dom"/>
</dbReference>
<evidence type="ECO:0000256" key="1">
    <source>
        <dbReference type="ARBA" id="ARBA00000085"/>
    </source>
</evidence>
<evidence type="ECO:0000259" key="6">
    <source>
        <dbReference type="PROSITE" id="PS50113"/>
    </source>
</evidence>
<dbReference type="InterPro" id="IPR003594">
    <property type="entry name" value="HATPase_dom"/>
</dbReference>
<dbReference type="NCBIfam" id="TIGR00229">
    <property type="entry name" value="sensory_box"/>
    <property type="match status" value="1"/>
</dbReference>
<feature type="domain" description="PAC" evidence="6">
    <location>
        <begin position="265"/>
        <end position="319"/>
    </location>
</feature>
<dbReference type="InterPro" id="IPR000014">
    <property type="entry name" value="PAS"/>
</dbReference>
<dbReference type="SUPFAM" id="SSF55781">
    <property type="entry name" value="GAF domain-like"/>
    <property type="match status" value="1"/>
</dbReference>
<evidence type="ECO:0000256" key="2">
    <source>
        <dbReference type="ARBA" id="ARBA00012438"/>
    </source>
</evidence>
<dbReference type="SUPFAM" id="SSF55874">
    <property type="entry name" value="ATPase domain of HSP90 chaperone/DNA topoisomerase II/histidine kinase"/>
    <property type="match status" value="1"/>
</dbReference>
<evidence type="ECO:0000313" key="8">
    <source>
        <dbReference type="Proteomes" id="UP001244640"/>
    </source>
</evidence>
<accession>A0ABU0U772</accession>
<dbReference type="SUPFAM" id="SSF55785">
    <property type="entry name" value="PYP-like sensor domain (PAS domain)"/>
    <property type="match status" value="1"/>
</dbReference>
<sequence>MADLTSFNEQKRLEALHSYDILDTDAEGDFDDLTQLAAAICDTPISLISFVDKDRQWFKSHHGLDERQTDRCHSFCSHAIQNPAHLMQVEDAQNDQRFQDNPLVTGSPDIRFYAGIPLLDSDGYALGSLCVIDNKPKILNESQQKALRTIGNQVIDKLLLRKNNKKLLLANKNLMESNIKLKATEERLKESEKRLKAAISAANLATWQMDFHNRQLSPSPRMKELFDFNADEPMSCEDAVNQIAESHRQQVIDSIYSSFSKVEPTEFEFPIIGFHDKKIKWLCANVQSYQDMESPNISYLSGTIADITERKLDEQRRTDIVGMVSHELRNPLTAIKAYADLVNRLAKKAEDGFLSDKMSKIDSQVKRMETLINGFLDVARLGEGKIMLEKSKFDLANLINDTEIDSLEKITSHKIIFEPAEICIIEADRNKIEQVVVNFINNAVKYSPDESVITVNCCIQAGFVTLSVKDQGMGIPLKYRPFIFDRFFRVESDAMKNKKGFGMGLYICKEIIERHNGQIGMQSNEDVGTTFWFRLPVALASA</sequence>
<feature type="domain" description="Histidine kinase" evidence="5">
    <location>
        <begin position="323"/>
        <end position="539"/>
    </location>
</feature>
<comment type="catalytic activity">
    <reaction evidence="1">
        <text>ATP + protein L-histidine = ADP + protein N-phospho-L-histidine.</text>
        <dbReference type="EC" id="2.7.13.3"/>
    </reaction>
</comment>
<dbReference type="SMART" id="SM00065">
    <property type="entry name" value="GAF"/>
    <property type="match status" value="1"/>
</dbReference>
<dbReference type="Pfam" id="PF00512">
    <property type="entry name" value="HisKA"/>
    <property type="match status" value="1"/>
</dbReference>
<organism evidence="7 8">
    <name type="scientific">Sphingobacterium zeae</name>
    <dbReference type="NCBI Taxonomy" id="1776859"/>
    <lineage>
        <taxon>Bacteria</taxon>
        <taxon>Pseudomonadati</taxon>
        <taxon>Bacteroidota</taxon>
        <taxon>Sphingobacteriia</taxon>
        <taxon>Sphingobacteriales</taxon>
        <taxon>Sphingobacteriaceae</taxon>
        <taxon>Sphingobacterium</taxon>
    </lineage>
</organism>
<dbReference type="PANTHER" id="PTHR43102">
    <property type="entry name" value="SLR1143 PROTEIN"/>
    <property type="match status" value="1"/>
</dbReference>
<dbReference type="SMART" id="SM00388">
    <property type="entry name" value="HisKA"/>
    <property type="match status" value="1"/>
</dbReference>
<proteinExistence type="predicted"/>
<reference evidence="7 8" key="1">
    <citation type="submission" date="2023-07" db="EMBL/GenBank/DDBJ databases">
        <title>Functional and genomic diversity of the sorghum phyllosphere microbiome.</title>
        <authorList>
            <person name="Shade A."/>
        </authorList>
    </citation>
    <scope>NUCLEOTIDE SEQUENCE [LARGE SCALE GENOMIC DNA]</scope>
    <source>
        <strain evidence="7 8">SORGH_AS_0892</strain>
    </source>
</reference>
<dbReference type="Gene3D" id="3.30.565.10">
    <property type="entry name" value="Histidine kinase-like ATPase, C-terminal domain"/>
    <property type="match status" value="1"/>
</dbReference>
<dbReference type="InterPro" id="IPR004358">
    <property type="entry name" value="Sig_transdc_His_kin-like_C"/>
</dbReference>
<dbReference type="EC" id="2.7.13.3" evidence="2"/>
<dbReference type="SMART" id="SM00387">
    <property type="entry name" value="HATPase_c"/>
    <property type="match status" value="1"/>
</dbReference>
<dbReference type="SUPFAM" id="SSF47384">
    <property type="entry name" value="Homodimeric domain of signal transducing histidine kinase"/>
    <property type="match status" value="1"/>
</dbReference>
<dbReference type="Gene3D" id="3.30.450.20">
    <property type="entry name" value="PAS domain"/>
    <property type="match status" value="1"/>
</dbReference>
<dbReference type="Pfam" id="PF02518">
    <property type="entry name" value="HATPase_c"/>
    <property type="match status" value="1"/>
</dbReference>
<dbReference type="InterPro" id="IPR003018">
    <property type="entry name" value="GAF"/>
</dbReference>
<evidence type="ECO:0000256" key="4">
    <source>
        <dbReference type="SAM" id="Coils"/>
    </source>
</evidence>
<keyword evidence="8" id="KW-1185">Reference proteome</keyword>
<evidence type="ECO:0000256" key="3">
    <source>
        <dbReference type="ARBA" id="ARBA00022553"/>
    </source>
</evidence>
<dbReference type="Gene3D" id="3.30.450.40">
    <property type="match status" value="1"/>
</dbReference>
<evidence type="ECO:0000259" key="5">
    <source>
        <dbReference type="PROSITE" id="PS50109"/>
    </source>
</evidence>
<evidence type="ECO:0000313" key="7">
    <source>
        <dbReference type="EMBL" id="MDQ1150811.1"/>
    </source>
</evidence>
<feature type="coiled-coil region" evidence="4">
    <location>
        <begin position="174"/>
        <end position="201"/>
    </location>
</feature>
<dbReference type="InterPro" id="IPR036890">
    <property type="entry name" value="HATPase_C_sf"/>
</dbReference>
<dbReference type="EMBL" id="JAUTBA010000001">
    <property type="protein sequence ID" value="MDQ1150811.1"/>
    <property type="molecule type" value="Genomic_DNA"/>
</dbReference>
<dbReference type="CDD" id="cd00082">
    <property type="entry name" value="HisKA"/>
    <property type="match status" value="1"/>
</dbReference>
<dbReference type="InterPro" id="IPR003661">
    <property type="entry name" value="HisK_dim/P_dom"/>
</dbReference>
<name>A0ABU0U772_9SPHI</name>
<dbReference type="Proteomes" id="UP001244640">
    <property type="component" value="Unassembled WGS sequence"/>
</dbReference>
<gene>
    <name evidence="7" type="ORF">QE382_002795</name>
</gene>
<dbReference type="Pfam" id="PF01590">
    <property type="entry name" value="GAF"/>
    <property type="match status" value="1"/>
</dbReference>
<dbReference type="PROSITE" id="PS50109">
    <property type="entry name" value="HIS_KIN"/>
    <property type="match status" value="1"/>
</dbReference>